<proteinExistence type="inferred from homology"/>
<evidence type="ECO:0000313" key="8">
    <source>
        <dbReference type="Ensembl" id="ENSPKIP00000034510.1"/>
    </source>
</evidence>
<dbReference type="PROSITE" id="PS00927">
    <property type="entry name" value="TREHALASE_1"/>
    <property type="match status" value="1"/>
</dbReference>
<dbReference type="Gene3D" id="1.50.10.10">
    <property type="match status" value="1"/>
</dbReference>
<dbReference type="GeneTree" id="ENSGT00390000006949"/>
<dbReference type="PRINTS" id="PR00744">
    <property type="entry name" value="GLHYDRLASE37"/>
</dbReference>
<evidence type="ECO:0000256" key="2">
    <source>
        <dbReference type="ARBA" id="ARBA00005615"/>
    </source>
</evidence>
<protein>
    <recommendedName>
        <fullName evidence="4 7">Trehalase</fullName>
        <ecNumber evidence="3 7">3.2.1.28</ecNumber>
    </recommendedName>
    <alternativeName>
        <fullName evidence="7">Alpha-trehalose glucohydrolase</fullName>
    </alternativeName>
</protein>
<comment type="catalytic activity">
    <reaction evidence="1 7">
        <text>alpha,alpha-trehalose + H2O = alpha-D-glucose + beta-D-glucose</text>
        <dbReference type="Rhea" id="RHEA:32675"/>
        <dbReference type="ChEBI" id="CHEBI:15377"/>
        <dbReference type="ChEBI" id="CHEBI:15903"/>
        <dbReference type="ChEBI" id="CHEBI:16551"/>
        <dbReference type="ChEBI" id="CHEBI:17925"/>
        <dbReference type="EC" id="3.2.1.28"/>
    </reaction>
</comment>
<dbReference type="Pfam" id="PF01204">
    <property type="entry name" value="Trehalase"/>
    <property type="match status" value="1"/>
</dbReference>
<keyword evidence="6 7" id="KW-0326">Glycosidase</keyword>
<dbReference type="EC" id="3.2.1.28" evidence="3 7"/>
<evidence type="ECO:0000256" key="6">
    <source>
        <dbReference type="ARBA" id="ARBA00023295"/>
    </source>
</evidence>
<accession>A0A3B3SVW4</accession>
<evidence type="ECO:0000256" key="5">
    <source>
        <dbReference type="ARBA" id="ARBA00022801"/>
    </source>
</evidence>
<dbReference type="InterPro" id="IPR008928">
    <property type="entry name" value="6-hairpin_glycosidase_sf"/>
</dbReference>
<dbReference type="Ensembl" id="ENSPKIT00000015425.1">
    <property type="protein sequence ID" value="ENSPKIP00000034510.1"/>
    <property type="gene ID" value="ENSPKIG00000013790.1"/>
</dbReference>
<reference evidence="8" key="1">
    <citation type="submission" date="2025-08" db="UniProtKB">
        <authorList>
            <consortium name="Ensembl"/>
        </authorList>
    </citation>
    <scope>IDENTIFICATION</scope>
</reference>
<dbReference type="AlphaFoldDB" id="A0A3B3SVW4"/>
<keyword evidence="5 7" id="KW-0378">Hydrolase</keyword>
<dbReference type="InterPro" id="IPR001661">
    <property type="entry name" value="Glyco_hydro_37"/>
</dbReference>
<dbReference type="SUPFAM" id="SSF48208">
    <property type="entry name" value="Six-hairpin glycosidases"/>
    <property type="match status" value="1"/>
</dbReference>
<evidence type="ECO:0000256" key="7">
    <source>
        <dbReference type="RuleBase" id="RU361180"/>
    </source>
</evidence>
<dbReference type="Proteomes" id="UP000261540">
    <property type="component" value="Unplaced"/>
</dbReference>
<evidence type="ECO:0000256" key="4">
    <source>
        <dbReference type="ARBA" id="ARBA00019905"/>
    </source>
</evidence>
<dbReference type="GO" id="GO:0005993">
    <property type="term" value="P:trehalose catabolic process"/>
    <property type="evidence" value="ECO:0007669"/>
    <property type="project" value="TreeGrafter"/>
</dbReference>
<dbReference type="PROSITE" id="PS00928">
    <property type="entry name" value="TREHALASE_2"/>
    <property type="match status" value="1"/>
</dbReference>
<dbReference type="InterPro" id="IPR012341">
    <property type="entry name" value="6hp_glycosidase-like_sf"/>
</dbReference>
<evidence type="ECO:0000256" key="3">
    <source>
        <dbReference type="ARBA" id="ARBA00012757"/>
    </source>
</evidence>
<dbReference type="PANTHER" id="PTHR23403:SF1">
    <property type="entry name" value="TREHALASE"/>
    <property type="match status" value="1"/>
</dbReference>
<reference evidence="8" key="2">
    <citation type="submission" date="2025-09" db="UniProtKB">
        <authorList>
            <consortium name="Ensembl"/>
        </authorList>
    </citation>
    <scope>IDENTIFICATION</scope>
</reference>
<keyword evidence="9" id="KW-1185">Reference proteome</keyword>
<evidence type="ECO:0000313" key="9">
    <source>
        <dbReference type="Proteomes" id="UP000261540"/>
    </source>
</evidence>
<dbReference type="InterPro" id="IPR018232">
    <property type="entry name" value="Glyco_hydro_37_CS"/>
</dbReference>
<dbReference type="STRING" id="1676925.ENSPKIP00000034510"/>
<organism evidence="8 9">
    <name type="scientific">Paramormyrops kingsleyae</name>
    <dbReference type="NCBI Taxonomy" id="1676925"/>
    <lineage>
        <taxon>Eukaryota</taxon>
        <taxon>Metazoa</taxon>
        <taxon>Chordata</taxon>
        <taxon>Craniata</taxon>
        <taxon>Vertebrata</taxon>
        <taxon>Euteleostomi</taxon>
        <taxon>Actinopterygii</taxon>
        <taxon>Neopterygii</taxon>
        <taxon>Teleostei</taxon>
        <taxon>Osteoglossocephala</taxon>
        <taxon>Osteoglossomorpha</taxon>
        <taxon>Osteoglossiformes</taxon>
        <taxon>Mormyridae</taxon>
        <taxon>Paramormyrops</taxon>
    </lineage>
</organism>
<dbReference type="GO" id="GO:0004555">
    <property type="term" value="F:alpha,alpha-trehalase activity"/>
    <property type="evidence" value="ECO:0007669"/>
    <property type="project" value="UniProtKB-EC"/>
</dbReference>
<evidence type="ECO:0000256" key="1">
    <source>
        <dbReference type="ARBA" id="ARBA00001576"/>
    </source>
</evidence>
<name>A0A3B3SVW4_9TELE</name>
<dbReference type="PANTHER" id="PTHR23403">
    <property type="entry name" value="TREHALASE"/>
    <property type="match status" value="1"/>
</dbReference>
<comment type="similarity">
    <text evidence="2 7">Belongs to the glycosyl hydrolase 37 family.</text>
</comment>
<sequence>MSFCRLMRSARSGLDGGGHDSWWVELGGSRHDFLAIKRTSARSCCASLHAWGRMSWRYSGAAYSYSYLRSAVIFTAPVTGEVLDAFRNLTSVSPGGSVHPAVLRDFIMEYFEPPGQEFEPWTPTDWHDGPQFLSKIADAELRSWAGKLHQLWKSLGRKIRLDVRDRPELYSLIYTPHPFIVPGGRFREIYYWDSYWVINGLLLSEMQDTAKGMIQNFLYLVDRYGFVPNGSRRYYERRSQPPFLALMVESYYQATGDEELLRNALPVLEREYEFWMSNRSLDVATEGHLNILNRYAVPVGQPRPESYSDDADLAKGLSADAQQQLYMELNSGAESGWDFSSRWYLAGPGQASLRDIGTSRIIPVDLNSVLCRVEGLLANFHRAVGDGASAGKYDKARERRLGAMETLLWDPQRGCWFDYELPSGTRRPAFYPSGLAPLWARCYSRPDMAEAALRYLEESGALLFPNGVPTSLVDSGQQWDLPNAWPPLQHMLIEGLSNMNISKAQDLAFDLAQRWIKTNWVVYKKYDAMFEKYNIDGDGQPGGGGEYEVQLGFGWTNGVALQLLDRYGDRLSGSPSLRPSISLGLFFVTLVMAM</sequence>